<dbReference type="RefSeq" id="WP_048423229.1">
    <property type="nucleotide sequence ID" value="NZ_JYNU01000013.1"/>
</dbReference>
<name>A0A0J6YVB5_9MYCO</name>
<dbReference type="InterPro" id="IPR000073">
    <property type="entry name" value="AB_hydrolase_1"/>
</dbReference>
<dbReference type="PATRIC" id="fig|1807.14.peg.2409"/>
<dbReference type="GO" id="GO:0016787">
    <property type="term" value="F:hydrolase activity"/>
    <property type="evidence" value="ECO:0007669"/>
    <property type="project" value="UniProtKB-KW"/>
</dbReference>
<dbReference type="PANTHER" id="PTHR43433:SF1">
    <property type="entry name" value="BLL5160 PROTEIN"/>
    <property type="match status" value="1"/>
</dbReference>
<proteinExistence type="predicted"/>
<dbReference type="PANTHER" id="PTHR43433">
    <property type="entry name" value="HYDROLASE, ALPHA/BETA FOLD FAMILY PROTEIN"/>
    <property type="match status" value="1"/>
</dbReference>
<dbReference type="EMBL" id="JYNU01000013">
    <property type="protein sequence ID" value="KMO76396.1"/>
    <property type="molecule type" value="Genomic_DNA"/>
</dbReference>
<accession>A0A0J6YVB5</accession>
<dbReference type="SUPFAM" id="SSF53474">
    <property type="entry name" value="alpha/beta-Hydrolases"/>
    <property type="match status" value="1"/>
</dbReference>
<gene>
    <name evidence="2" type="primary">rutD_2</name>
    <name evidence="2" type="ORF">MOBUDSM44075_02388</name>
</gene>
<dbReference type="AlphaFoldDB" id="A0A0J6YVB5"/>
<dbReference type="Pfam" id="PF00561">
    <property type="entry name" value="Abhydrolase_1"/>
    <property type="match status" value="1"/>
</dbReference>
<dbReference type="InterPro" id="IPR050471">
    <property type="entry name" value="AB_hydrolase"/>
</dbReference>
<keyword evidence="2" id="KW-0378">Hydrolase</keyword>
<protein>
    <submittedName>
        <fullName evidence="2">Putative aminoacrylate hydrolase RutD</fullName>
    </submittedName>
</protein>
<evidence type="ECO:0000313" key="3">
    <source>
        <dbReference type="Proteomes" id="UP000036313"/>
    </source>
</evidence>
<dbReference type="InterPro" id="IPR029058">
    <property type="entry name" value="AB_hydrolase_fold"/>
</dbReference>
<sequence length="263" mass="26801">MAGPHLVADPDVIQIGSGSPLVLAHGAGGSVTANFGQVIEALSSTRTLFGMNYPGSGGTPEDLGALELGVLADSLVGAAVDAGFERFPILALSLGTAVAVTAAARHPDRVSGLLLTVGFARADQQLRLVVDTWTALAASGDRHALAGYLVSLSSPAVLGSLDAAAADAAVTATQDNYPDGGADQARLAASIDTHEACRELAVPTVVFVAGQDRIVLPESTRRLAAAIPGASMIEFPDAGHIFTPEEASVWIDDISEFLGTHEL</sequence>
<dbReference type="Proteomes" id="UP000036313">
    <property type="component" value="Unassembled WGS sequence"/>
</dbReference>
<reference evidence="2 3" key="1">
    <citation type="journal article" date="2015" name="Genome Biol. Evol.">
        <title>Characterization of Three Mycobacterium spp. with Potential Use in Bioremediation by Genome Sequencing and Comparative Genomics.</title>
        <authorList>
            <person name="Das S."/>
            <person name="Pettersson B.M."/>
            <person name="Behra P.R."/>
            <person name="Ramesh M."/>
            <person name="Dasgupta S."/>
            <person name="Bhattacharya A."/>
            <person name="Kirsebom L.A."/>
        </authorList>
    </citation>
    <scope>NUCLEOTIDE SEQUENCE [LARGE SCALE GENOMIC DNA]</scope>
    <source>
        <strain evidence="2 3">DSM 44075</strain>
    </source>
</reference>
<dbReference type="Gene3D" id="3.40.50.1820">
    <property type="entry name" value="alpha/beta hydrolase"/>
    <property type="match status" value="1"/>
</dbReference>
<evidence type="ECO:0000313" key="2">
    <source>
        <dbReference type="EMBL" id="KMO76396.1"/>
    </source>
</evidence>
<evidence type="ECO:0000259" key="1">
    <source>
        <dbReference type="Pfam" id="PF00561"/>
    </source>
</evidence>
<feature type="domain" description="AB hydrolase-1" evidence="1">
    <location>
        <begin position="20"/>
        <end position="244"/>
    </location>
</feature>
<comment type="caution">
    <text evidence="2">The sequence shown here is derived from an EMBL/GenBank/DDBJ whole genome shotgun (WGS) entry which is preliminary data.</text>
</comment>
<organism evidence="2 3">
    <name type="scientific">Mycolicibacterium obuense</name>
    <dbReference type="NCBI Taxonomy" id="1807"/>
    <lineage>
        <taxon>Bacteria</taxon>
        <taxon>Bacillati</taxon>
        <taxon>Actinomycetota</taxon>
        <taxon>Actinomycetes</taxon>
        <taxon>Mycobacteriales</taxon>
        <taxon>Mycobacteriaceae</taxon>
        <taxon>Mycolicibacterium</taxon>
    </lineage>
</organism>